<accession>A0A1Y0HS09</accession>
<dbReference type="RefSeq" id="WP_087439627.1">
    <property type="nucleotide sequence ID" value="NZ_CP021416.1"/>
</dbReference>
<keyword evidence="5" id="KW-1133">Transmembrane helix</keyword>
<evidence type="ECO:0000259" key="6">
    <source>
        <dbReference type="PROSITE" id="PS50111"/>
    </source>
</evidence>
<comment type="similarity">
    <text evidence="2">Belongs to the methyl-accepting chemotaxis (MCP) protein family.</text>
</comment>
<name>A0A1Y0HS09_9BACT</name>
<feature type="coiled-coil region" evidence="4">
    <location>
        <begin position="329"/>
        <end position="356"/>
    </location>
</feature>
<feature type="transmembrane region" description="Helical" evidence="5">
    <location>
        <begin position="12"/>
        <end position="33"/>
    </location>
</feature>
<keyword evidence="4" id="KW-0175">Coiled coil</keyword>
<dbReference type="GO" id="GO:0016020">
    <property type="term" value="C:membrane"/>
    <property type="evidence" value="ECO:0007669"/>
    <property type="project" value="InterPro"/>
</dbReference>
<organism evidence="8 10">
    <name type="scientific">Sulfurospirillum diekertiae</name>
    <dbReference type="NCBI Taxonomy" id="1854492"/>
    <lineage>
        <taxon>Bacteria</taxon>
        <taxon>Pseudomonadati</taxon>
        <taxon>Campylobacterota</taxon>
        <taxon>Epsilonproteobacteria</taxon>
        <taxon>Campylobacterales</taxon>
        <taxon>Sulfurospirillaceae</taxon>
        <taxon>Sulfurospirillum</taxon>
    </lineage>
</organism>
<dbReference type="Proteomes" id="UP000196005">
    <property type="component" value="Chromosome"/>
</dbReference>
<dbReference type="InterPro" id="IPR003660">
    <property type="entry name" value="HAMP_dom"/>
</dbReference>
<dbReference type="EMBL" id="CP021416">
    <property type="protein sequence ID" value="ARU49953.1"/>
    <property type="molecule type" value="Genomic_DNA"/>
</dbReference>
<feature type="domain" description="Methyl-accepting transducer" evidence="6">
    <location>
        <begin position="272"/>
        <end position="529"/>
    </location>
</feature>
<keyword evidence="5" id="KW-0812">Transmembrane</keyword>
<evidence type="ECO:0000256" key="5">
    <source>
        <dbReference type="SAM" id="Phobius"/>
    </source>
</evidence>
<proteinExistence type="inferred from homology"/>
<dbReference type="PROSITE" id="PS50111">
    <property type="entry name" value="CHEMOTAXIS_TRANSDUC_2"/>
    <property type="match status" value="1"/>
</dbReference>
<dbReference type="PROSITE" id="PS50885">
    <property type="entry name" value="HAMP"/>
    <property type="match status" value="1"/>
</dbReference>
<dbReference type="KEGG" id="suls:Sdiek1_2810"/>
<protein>
    <submittedName>
        <fullName evidence="8 9">Methyl-accepting chemotaxis protein</fullName>
    </submittedName>
</protein>
<dbReference type="EMBL" id="CP039734">
    <property type="protein sequence ID" value="QIR75875.1"/>
    <property type="molecule type" value="Genomic_DNA"/>
</dbReference>
<dbReference type="Pfam" id="PF00015">
    <property type="entry name" value="MCPsignal"/>
    <property type="match status" value="1"/>
</dbReference>
<dbReference type="Gene3D" id="1.10.287.950">
    <property type="entry name" value="Methyl-accepting chemotaxis protein"/>
    <property type="match status" value="1"/>
</dbReference>
<evidence type="ECO:0000259" key="7">
    <source>
        <dbReference type="PROSITE" id="PS50885"/>
    </source>
</evidence>
<dbReference type="OrthoDB" id="8576332at2"/>
<evidence type="ECO:0000256" key="1">
    <source>
        <dbReference type="ARBA" id="ARBA00023224"/>
    </source>
</evidence>
<reference evidence="10" key="2">
    <citation type="submission" date="2017-05" db="EMBL/GenBank/DDBJ databases">
        <title>Dechlorination kinetics govern the competition between two new strains of the genus Sulfurospirillum.</title>
        <authorList>
            <person name="Buttet G.F."/>
            <person name="Murray A.M."/>
            <person name="Goris T."/>
            <person name="Burion M."/>
            <person name="Lin B."/>
            <person name="Rolle M."/>
            <person name="Maillard J."/>
        </authorList>
    </citation>
    <scope>NUCLEOTIDE SEQUENCE [LARGE SCALE GENOMIC DNA]</scope>
    <source>
        <strain evidence="10">SL2-1</strain>
    </source>
</reference>
<dbReference type="InterPro" id="IPR004089">
    <property type="entry name" value="MCPsignal_dom"/>
</dbReference>
<reference evidence="9" key="4">
    <citation type="submission" date="2020-08" db="EMBL/GenBank/DDBJ databases">
        <authorList>
            <person name="Yang Y."/>
            <person name="Huo L."/>
            <person name="Yan J."/>
        </authorList>
    </citation>
    <scope>NUCLEOTIDE SEQUENCE</scope>
    <source>
        <strain evidence="9">ACSDCE</strain>
    </source>
</reference>
<evidence type="ECO:0000313" key="10">
    <source>
        <dbReference type="Proteomes" id="UP000196005"/>
    </source>
</evidence>
<evidence type="ECO:0000256" key="4">
    <source>
        <dbReference type="SAM" id="Coils"/>
    </source>
</evidence>
<reference evidence="8" key="3">
    <citation type="journal article" date="2018" name="FEMS Microbiol. Ecol.">
        <title>Coexistence of two distinct Sulfurospirillum populations respiring tetrachloroethene-genomic and kinetic considerations. .</title>
        <authorList>
            <person name="Buttet G.F."/>
            <person name="Murray A.M."/>
            <person name="Goris T."/>
            <person name="Burion M."/>
            <person name="Jin B."/>
            <person name="Rolle M."/>
            <person name="Holliger C."/>
            <person name="Maillard J."/>
        </authorList>
    </citation>
    <scope>NUCLEOTIDE SEQUENCE</scope>
    <source>
        <strain evidence="8">SL2-1</strain>
    </source>
</reference>
<dbReference type="PANTHER" id="PTHR32089:SF114">
    <property type="entry name" value="METHYL-ACCEPTING CHEMOTAXIS PROTEIN MCPB"/>
    <property type="match status" value="1"/>
</dbReference>
<evidence type="ECO:0000313" key="11">
    <source>
        <dbReference type="Proteomes" id="UP000502831"/>
    </source>
</evidence>
<dbReference type="PANTHER" id="PTHR32089">
    <property type="entry name" value="METHYL-ACCEPTING CHEMOTAXIS PROTEIN MCPB"/>
    <property type="match status" value="1"/>
</dbReference>
<sequence length="544" mass="60629">MFKSITIKLRLWGIAIVFISGSFLFAFFAYTTIHEVKINGKLYNEIILAKDLVADILPPPEYIIETRLVSLEMLRTENSAELATFIAKIKTLKQEYEERHAFWVKNLHHEKIKPLMVEKAYAPAMRYFTLLETEFIPAVQAGDFKQASLLASGKLKDAYVEHRNIVDQIVVLANEYASANETNASDLLRNESIMLSFIFAFIFLATITLIYLSIKVILHRIKAISFLAQEFQQGNLLYQVTLDGNDEISNATDNFNHSIAKMQSIMHNVKEASEKNALTAAELSQTSHTIGMHIEDNAKEINLNQVELLKLEEVIEATTEQSVMMVQEIDNANTMLQEAKTKISRMEADIQQSSESENALAGDLERLSQETEQVQSILTMISDIADQTNLLALNAAIEAARAGEHGRGFAVVADEVRKLAERTQKSLLEINATIQVIVQSINSVSEKMSVNARFIQESSESSKTVQKVITLTVDTMSKAKAKVEVTANNSTQIKLGIHNILALFEKINTSAASNVVSIEQIAATSHDLDAMSEALNAQLKQFKA</sequence>
<gene>
    <name evidence="9" type="ORF">FA584_06495</name>
    <name evidence="8" type="ORF">Sdiek1_2810</name>
</gene>
<dbReference type="Proteomes" id="UP000502831">
    <property type="component" value="Chromosome"/>
</dbReference>
<reference evidence="9 11" key="1">
    <citation type="journal article" date="2017" name="Environ. Sci. Technol.">
        <title>Organohalide Respiration with Chlorinated Ethenes under Low pH Conditions.</title>
        <authorList>
            <person name="Yang Y."/>
            <person name="Capiro N.L."/>
            <person name="Marcet T.F."/>
            <person name="Yan J."/>
            <person name="Pennell K.D."/>
            <person name="Loffler F.E."/>
        </authorList>
    </citation>
    <scope>NUCLEOTIDE SEQUENCE [LARGE SCALE GENOMIC DNA]</scope>
    <source>
        <strain evidence="9 11">ACSDCE</strain>
    </source>
</reference>
<keyword evidence="10" id="KW-1185">Reference proteome</keyword>
<evidence type="ECO:0000313" key="9">
    <source>
        <dbReference type="EMBL" id="QIR75875.1"/>
    </source>
</evidence>
<dbReference type="SMART" id="SM00283">
    <property type="entry name" value="MA"/>
    <property type="match status" value="1"/>
</dbReference>
<keyword evidence="1 3" id="KW-0807">Transducer</keyword>
<feature type="domain" description="HAMP" evidence="7">
    <location>
        <begin position="215"/>
        <end position="267"/>
    </location>
</feature>
<evidence type="ECO:0000313" key="8">
    <source>
        <dbReference type="EMBL" id="ARU49953.1"/>
    </source>
</evidence>
<feature type="transmembrane region" description="Helical" evidence="5">
    <location>
        <begin position="193"/>
        <end position="214"/>
    </location>
</feature>
<evidence type="ECO:0000256" key="2">
    <source>
        <dbReference type="ARBA" id="ARBA00029447"/>
    </source>
</evidence>
<dbReference type="GO" id="GO:0007165">
    <property type="term" value="P:signal transduction"/>
    <property type="evidence" value="ECO:0007669"/>
    <property type="project" value="UniProtKB-KW"/>
</dbReference>
<dbReference type="AlphaFoldDB" id="A0A1Y0HS09"/>
<evidence type="ECO:0000256" key="3">
    <source>
        <dbReference type="PROSITE-ProRule" id="PRU00284"/>
    </source>
</evidence>
<accession>A0A6G9VQR7</accession>
<dbReference type="SUPFAM" id="SSF58104">
    <property type="entry name" value="Methyl-accepting chemotaxis protein (MCP) signaling domain"/>
    <property type="match status" value="1"/>
</dbReference>
<keyword evidence="5" id="KW-0472">Membrane</keyword>